<evidence type="ECO:0000256" key="1">
    <source>
        <dbReference type="SAM" id="MobiDB-lite"/>
    </source>
</evidence>
<feature type="compositionally biased region" description="Low complexity" evidence="1">
    <location>
        <begin position="187"/>
        <end position="214"/>
    </location>
</feature>
<sequence>MSKDKRPSLAKKDGGASTGKGKQATSSPTVAPDRSASRLQHAESKPTLPKRIEDVSSLFGLGSSSRGGEACASAKSISLNIKKAKGSMKRLREVSEDGTVGKNSQKKRQKSSTVNALSSATASNTVTFEKKAYRQPKVTKRYDEEEDEEDIDLSKAVQAQTLNFLQNLSPKSRKVFWGLRDVAQGKLSAAAATTTATSSSPSLPSPSRAKAAKGSAKRTQKPADDGGELWRVGGPYIANDQDDDTDDTERKLGHTNDSESQDSTSSSEPSWMTDSSEEDDGGSNDEELESASVAAGATNQPSAAESSRRGGGGGRLFQGGCDGVWDDD</sequence>
<comment type="caution">
    <text evidence="2">The sequence shown here is derived from an EMBL/GenBank/DDBJ whole genome shotgun (WGS) entry which is preliminary data.</text>
</comment>
<feature type="region of interest" description="Disordered" evidence="1">
    <location>
        <begin position="187"/>
        <end position="328"/>
    </location>
</feature>
<feature type="compositionally biased region" description="Basic and acidic residues" evidence="1">
    <location>
        <begin position="248"/>
        <end position="257"/>
    </location>
</feature>
<evidence type="ECO:0000313" key="3">
    <source>
        <dbReference type="Proteomes" id="UP000419144"/>
    </source>
</evidence>
<feature type="region of interest" description="Disordered" evidence="1">
    <location>
        <begin position="1"/>
        <end position="53"/>
    </location>
</feature>
<dbReference type="EMBL" id="BLBS01000057">
    <property type="protein sequence ID" value="GET93512.1"/>
    <property type="molecule type" value="Genomic_DNA"/>
</dbReference>
<feature type="compositionally biased region" description="Basic and acidic residues" evidence="1">
    <location>
        <begin position="1"/>
        <end position="14"/>
    </location>
</feature>
<keyword evidence="3" id="KW-1185">Reference proteome</keyword>
<dbReference type="OrthoDB" id="267733at2759"/>
<feature type="compositionally biased region" description="Polar residues" evidence="1">
    <location>
        <begin position="111"/>
        <end position="127"/>
    </location>
</feature>
<organism evidence="2 3">
    <name type="scientific">Leishmania tarentolae</name>
    <name type="common">Sauroleishmania tarentolae</name>
    <dbReference type="NCBI Taxonomy" id="5689"/>
    <lineage>
        <taxon>Eukaryota</taxon>
        <taxon>Discoba</taxon>
        <taxon>Euglenozoa</taxon>
        <taxon>Kinetoplastea</taxon>
        <taxon>Metakinetoplastina</taxon>
        <taxon>Trypanosomatida</taxon>
        <taxon>Trypanosomatidae</taxon>
        <taxon>Leishmaniinae</taxon>
        <taxon>Leishmania</taxon>
        <taxon>lizard Leishmania</taxon>
    </lineage>
</organism>
<feature type="compositionally biased region" description="Low complexity" evidence="1">
    <location>
        <begin position="261"/>
        <end position="270"/>
    </location>
</feature>
<name>A0A640KVE3_LEITA</name>
<proteinExistence type="predicted"/>
<feature type="compositionally biased region" description="Acidic residues" evidence="1">
    <location>
        <begin position="275"/>
        <end position="289"/>
    </location>
</feature>
<feature type="compositionally biased region" description="Gly residues" evidence="1">
    <location>
        <begin position="309"/>
        <end position="322"/>
    </location>
</feature>
<feature type="compositionally biased region" description="Basic and acidic residues" evidence="1">
    <location>
        <begin position="40"/>
        <end position="53"/>
    </location>
</feature>
<reference evidence="2" key="1">
    <citation type="submission" date="2019-11" db="EMBL/GenBank/DDBJ databases">
        <title>Leishmania tarentolae CDS.</title>
        <authorList>
            <person name="Goto Y."/>
            <person name="Yamagishi J."/>
        </authorList>
    </citation>
    <scope>NUCLEOTIDE SEQUENCE [LARGE SCALE GENOMIC DNA]</scope>
    <source>
        <strain evidence="2">Parrot Tar II</strain>
    </source>
</reference>
<gene>
    <name evidence="2" type="ORF">LtaPh_3643000</name>
</gene>
<feature type="region of interest" description="Disordered" evidence="1">
    <location>
        <begin position="83"/>
        <end position="152"/>
    </location>
</feature>
<dbReference type="AlphaFoldDB" id="A0A640KVE3"/>
<dbReference type="Proteomes" id="UP000419144">
    <property type="component" value="Unassembled WGS sequence"/>
</dbReference>
<protein>
    <submittedName>
        <fullName evidence="2">Uncharacterized protein</fullName>
    </submittedName>
</protein>
<evidence type="ECO:0000313" key="2">
    <source>
        <dbReference type="EMBL" id="GET93512.1"/>
    </source>
</evidence>
<dbReference type="VEuPathDB" id="TriTrypDB:LtaPh_3643000"/>
<accession>A0A640KVE3</accession>